<dbReference type="Gene3D" id="3.40.50.720">
    <property type="entry name" value="NAD(P)-binding Rossmann-like Domain"/>
    <property type="match status" value="1"/>
</dbReference>
<gene>
    <name evidence="4" type="ORF">KXQ929_LOCUS17154</name>
</gene>
<dbReference type="SUPFAM" id="SSF51735">
    <property type="entry name" value="NAD(P)-binding Rossmann-fold domains"/>
    <property type="match status" value="1"/>
</dbReference>
<dbReference type="SUPFAM" id="SSF55347">
    <property type="entry name" value="Glyceraldehyde-3-phosphate dehydrogenase-like, C-terminal domain"/>
    <property type="match status" value="1"/>
</dbReference>
<accession>A0A819BL36</accession>
<feature type="domain" description="Gfo/Idh/MocA-like oxidoreductase N-terminal" evidence="2">
    <location>
        <begin position="152"/>
        <end position="262"/>
    </location>
</feature>
<evidence type="ECO:0000313" key="4">
    <source>
        <dbReference type="EMBL" id="CAF3802986.1"/>
    </source>
</evidence>
<dbReference type="PANTHER" id="PTHR43708">
    <property type="entry name" value="CONSERVED EXPRESSED OXIDOREDUCTASE (EUROFUNG)"/>
    <property type="match status" value="1"/>
</dbReference>
<reference evidence="4" key="1">
    <citation type="submission" date="2021-02" db="EMBL/GenBank/DDBJ databases">
        <authorList>
            <person name="Nowell W R."/>
        </authorList>
    </citation>
    <scope>NUCLEOTIDE SEQUENCE</scope>
</reference>
<evidence type="ECO:0000259" key="2">
    <source>
        <dbReference type="Pfam" id="PF01408"/>
    </source>
</evidence>
<sequence>MKDIGKGFGELVMIFFINSLSILVAGWPNYVLFDPASLGTNRIRFTRTDGDWLVASMPFVFAACLLYLCFNDLLKMPYAHQVYDICLAIFSIIVGIFISFWFYYDTNIVGYGSMTNIKKQKIPFKWLSLWMYNLKHMLMKNYAAAGLSSKGHWASAAHEPYLKNSSIYTIKALANSTIESSKSAAETFGIDKYYASSEELAQDPEIDTVVVSVKVPLHKQLITPAVLQGKNAIVEWPLGRNLQEAEELTQLARSKNIKTMVGLQARQSSVVKKIKEIIDSGKLGKILSTHLFASGLAWGASINEDNAYLADIENGATMISIPGGHSLDAMCYVLGEFGSLTATIHNARKTTDIRDGKGNIIRNVPLTSHDQMSVSGVLTSGAYASAHFRGGTHKGTNLLWKVEGTHGELQVKGPSGHIQMSFPTLYASFDGEDMTEITIEDEHATHVNVGRAYEEFAKPDGVYPTWEDAVIRHRMIEAIYKSAQTGTKQTYETTYEDTIIF</sequence>
<dbReference type="PANTHER" id="PTHR43708:SF1">
    <property type="entry name" value="GALACTOSE_LACTOSE METABOLISM REGULATORY PROTEIN GAL80"/>
    <property type="match status" value="1"/>
</dbReference>
<keyword evidence="1" id="KW-1133">Transmembrane helix</keyword>
<evidence type="ECO:0000256" key="1">
    <source>
        <dbReference type="SAM" id="Phobius"/>
    </source>
</evidence>
<dbReference type="GO" id="GO:0000166">
    <property type="term" value="F:nucleotide binding"/>
    <property type="evidence" value="ECO:0007669"/>
    <property type="project" value="InterPro"/>
</dbReference>
<dbReference type="InterPro" id="IPR036291">
    <property type="entry name" value="NAD(P)-bd_dom_sf"/>
</dbReference>
<dbReference type="AlphaFoldDB" id="A0A819BL36"/>
<proteinExistence type="predicted"/>
<feature type="transmembrane region" description="Helical" evidence="1">
    <location>
        <begin position="82"/>
        <end position="104"/>
    </location>
</feature>
<evidence type="ECO:0000313" key="5">
    <source>
        <dbReference type="Proteomes" id="UP000663868"/>
    </source>
</evidence>
<feature type="transmembrane region" description="Helical" evidence="1">
    <location>
        <begin position="12"/>
        <end position="32"/>
    </location>
</feature>
<keyword evidence="1" id="KW-0472">Membrane</keyword>
<evidence type="ECO:0000259" key="3">
    <source>
        <dbReference type="Pfam" id="PF22685"/>
    </source>
</evidence>
<evidence type="ECO:0008006" key="6">
    <source>
        <dbReference type="Google" id="ProtNLM"/>
    </source>
</evidence>
<protein>
    <recommendedName>
        <fullName evidence="6">Oxidoreductase</fullName>
    </recommendedName>
</protein>
<dbReference type="Gene3D" id="3.30.360.10">
    <property type="entry name" value="Dihydrodipicolinate Reductase, domain 2"/>
    <property type="match status" value="1"/>
</dbReference>
<comment type="caution">
    <text evidence="4">The sequence shown here is derived from an EMBL/GenBank/DDBJ whole genome shotgun (WGS) entry which is preliminary data.</text>
</comment>
<feature type="domain" description="Gal80p-like C-terminal" evidence="3">
    <location>
        <begin position="271"/>
        <end position="413"/>
    </location>
</feature>
<feature type="transmembrane region" description="Helical" evidence="1">
    <location>
        <begin position="52"/>
        <end position="70"/>
    </location>
</feature>
<dbReference type="Pfam" id="PF22685">
    <property type="entry name" value="Gal80p_C-like"/>
    <property type="match status" value="1"/>
</dbReference>
<dbReference type="EMBL" id="CAJOBB010001067">
    <property type="protein sequence ID" value="CAF3802986.1"/>
    <property type="molecule type" value="Genomic_DNA"/>
</dbReference>
<dbReference type="InterPro" id="IPR051317">
    <property type="entry name" value="Gfo/Idh/MocA_oxidoreduct"/>
</dbReference>
<name>A0A819BL36_9BILA</name>
<keyword evidence="1" id="KW-0812">Transmembrane</keyword>
<dbReference type="Proteomes" id="UP000663868">
    <property type="component" value="Unassembled WGS sequence"/>
</dbReference>
<dbReference type="InterPro" id="IPR000683">
    <property type="entry name" value="Gfo/Idh/MocA-like_OxRdtase_N"/>
</dbReference>
<dbReference type="InterPro" id="IPR055080">
    <property type="entry name" value="Gal80p-like_C"/>
</dbReference>
<organism evidence="4 5">
    <name type="scientific">Adineta steineri</name>
    <dbReference type="NCBI Taxonomy" id="433720"/>
    <lineage>
        <taxon>Eukaryota</taxon>
        <taxon>Metazoa</taxon>
        <taxon>Spiralia</taxon>
        <taxon>Gnathifera</taxon>
        <taxon>Rotifera</taxon>
        <taxon>Eurotatoria</taxon>
        <taxon>Bdelloidea</taxon>
        <taxon>Adinetida</taxon>
        <taxon>Adinetidae</taxon>
        <taxon>Adineta</taxon>
    </lineage>
</organism>
<dbReference type="Pfam" id="PF01408">
    <property type="entry name" value="GFO_IDH_MocA"/>
    <property type="match status" value="1"/>
</dbReference>